<sequence>MVMEEEHPMDEPTPKVVLETLKAEEEAKEVPAPAETAPDTPMDEMLSDSKSVRSAVSSKKESPATEEQVEEKKPEDKPVESVETPEVEEEKKEEEGAPAVAPTSEGKDNKAVKEAVEVEKEAEEDKESAKDEAAEVEDVSEEAKRETSKLKNIFKSIKSIKKKVKKMKTKRSSKNKEASPDEVQEPEPNPAEDHELDVPKLVDNKTVEDKLVDDSANPAQETPEEEKEDTDDEAAENEEIINSLRGTVLSLDEENKELKRRIMRMKAQLSGEPQQPFDERVTDTLATKEFENMSPDEKIKQLDSQVQKWQKLYLESNEIGASRIEKLEEGCDEVSTMAKSTSGNTNDDKESMGNNEDRILMLEYQLRESVKVLKTAQKKMVAQHEKEFHLQKTVDDLSEQINELNGQVQKANDSEANMKVQWEQEQKNKLEAEAQLAQERQRLDDFREDLGLAPLYKNEAAVVDDQVDQQIQQTNNSSIFCWGGGSSAQPISQ</sequence>
<keyword evidence="1" id="KW-0175">Coiled coil</keyword>
<feature type="compositionally biased region" description="Acidic residues" evidence="2">
    <location>
        <begin position="222"/>
        <end position="239"/>
    </location>
</feature>
<organism evidence="3 4">
    <name type="scientific">Cylindrotheca closterium</name>
    <dbReference type="NCBI Taxonomy" id="2856"/>
    <lineage>
        <taxon>Eukaryota</taxon>
        <taxon>Sar</taxon>
        <taxon>Stramenopiles</taxon>
        <taxon>Ochrophyta</taxon>
        <taxon>Bacillariophyta</taxon>
        <taxon>Bacillariophyceae</taxon>
        <taxon>Bacillariophycidae</taxon>
        <taxon>Bacillariales</taxon>
        <taxon>Bacillariaceae</taxon>
        <taxon>Cylindrotheca</taxon>
    </lineage>
</organism>
<protein>
    <submittedName>
        <fullName evidence="3">Uncharacterized protein</fullName>
    </submittedName>
</protein>
<feature type="compositionally biased region" description="Basic and acidic residues" evidence="2">
    <location>
        <begin position="105"/>
        <end position="119"/>
    </location>
</feature>
<gene>
    <name evidence="3" type="ORF">CYCCA115_LOCUS22632</name>
</gene>
<evidence type="ECO:0000313" key="4">
    <source>
        <dbReference type="Proteomes" id="UP001295423"/>
    </source>
</evidence>
<evidence type="ECO:0000256" key="2">
    <source>
        <dbReference type="SAM" id="MobiDB-lite"/>
    </source>
</evidence>
<feature type="compositionally biased region" description="Basic and acidic residues" evidence="2">
    <location>
        <begin position="1"/>
        <end position="13"/>
    </location>
</feature>
<dbReference type="AlphaFoldDB" id="A0AAD2GAA5"/>
<name>A0AAD2GAA5_9STRA</name>
<evidence type="ECO:0000256" key="1">
    <source>
        <dbReference type="SAM" id="Coils"/>
    </source>
</evidence>
<dbReference type="EMBL" id="CAKOGP040002314">
    <property type="protein sequence ID" value="CAJ1967140.1"/>
    <property type="molecule type" value="Genomic_DNA"/>
</dbReference>
<accession>A0AAD2GAA5</accession>
<comment type="caution">
    <text evidence="3">The sequence shown here is derived from an EMBL/GenBank/DDBJ whole genome shotgun (WGS) entry which is preliminary data.</text>
</comment>
<feature type="coiled-coil region" evidence="1">
    <location>
        <begin position="394"/>
        <end position="449"/>
    </location>
</feature>
<reference evidence="3" key="1">
    <citation type="submission" date="2023-08" db="EMBL/GenBank/DDBJ databases">
        <authorList>
            <person name="Audoor S."/>
            <person name="Bilcke G."/>
        </authorList>
    </citation>
    <scope>NUCLEOTIDE SEQUENCE</scope>
</reference>
<feature type="region of interest" description="Disordered" evidence="2">
    <location>
        <begin position="1"/>
        <end position="246"/>
    </location>
</feature>
<proteinExistence type="predicted"/>
<feature type="compositionally biased region" description="Low complexity" evidence="2">
    <location>
        <begin position="48"/>
        <end position="57"/>
    </location>
</feature>
<feature type="compositionally biased region" description="Basic and acidic residues" evidence="2">
    <location>
        <begin position="191"/>
        <end position="213"/>
    </location>
</feature>
<dbReference type="Proteomes" id="UP001295423">
    <property type="component" value="Unassembled WGS sequence"/>
</dbReference>
<evidence type="ECO:0000313" key="3">
    <source>
        <dbReference type="EMBL" id="CAJ1967140.1"/>
    </source>
</evidence>
<feature type="compositionally biased region" description="Basic and acidic residues" evidence="2">
    <location>
        <begin position="70"/>
        <end position="80"/>
    </location>
</feature>
<feature type="compositionally biased region" description="Basic residues" evidence="2">
    <location>
        <begin position="158"/>
        <end position="173"/>
    </location>
</feature>
<keyword evidence="4" id="KW-1185">Reference proteome</keyword>